<comment type="subcellular location">
    <subcellularLocation>
        <location evidence="2">Cell outer membrane</location>
    </subcellularLocation>
</comment>
<dbReference type="GO" id="GO:0043165">
    <property type="term" value="P:Gram-negative-bacterium-type cell outer membrane assembly"/>
    <property type="evidence" value="ECO:0007669"/>
    <property type="project" value="UniProtKB-UniRule"/>
</dbReference>
<sequence length="865" mass="97811">MPRARDGSEHARDGCRTKGLSDSLTPLRRRLIASVKPKSLLPSRSLPPRRLLAIAAAAALFSSQGAHASSQTKHPKATLNGSEVVCPLGEFICPPRPDNFALCRPNGMLEFYDPFLSRDSALRASANTQVWADHVESPDQITYHLDGHVKTVRADQELHADVADYNSDTTDYDARGNVNYQEATHLVSADHITGNTGNSTGLASGNVRYQLLDSHGNGTALRAEMLDADRNRYTMASYSTCDVGGHIWELRAREIDTDDTTGRGVAHSATMSMYGVPFFYFPWMSFPLNNDRQSGFLYPYFEHTSRAGYQFRIPYYFNLAPNYDATLTPRYYSRRGAMLSGEVRYLFPRTSGQFQFEFLPHDNYNDQKLTPTSIDTQGRQRYLYRFVNTTSLWPGWSLNTNINRASDRNYLRDFGDDLFSISTALLYSSVYLNGAGNWWSASVGGDIYQNVDPSQPNSVEPYKRLPRATFNMDIPFARWYDVGLTSEAVKFHKFDQVEGSRIDLYPYVDADFRGAAWFIKPKLAYRYTGYSLDSGYQRYSYYGALPLPADPKAKSLSPFTQSNPSRALPILSLDQGLIFERSTSLFDTHYTQTLEPRLYYLYVPYRNQNNLPLFDTAPMAFDDWMLFAPNQFSGADRQMNANNLTAAVTTRLLDDGGVERLSATFGQIHYFTPQKVQSPCTVYDGTPRQNPNGCQATTDWRGSDYVVELSTQLDDQWTASSEYLWNPNTRQTDLGTFTVQRRLGFDGILNFSYRFRRGLLEQYQASTVYPLTERWRLIGEWTYSMRDKRTVEGLAGVQYEGCCVKVALVARHYVTGYYGVIASLPPGQKPPGSDTAVMFQLEFKGLGAFSGQTESVLRRDILGYQ</sequence>
<comment type="similarity">
    <text evidence="2">Belongs to the LptD family.</text>
</comment>
<name>A0A432M836_9GAMM</name>
<gene>
    <name evidence="2 5" type="primary">lptD</name>
    <name evidence="5" type="ORF">EKH80_08070</name>
</gene>
<comment type="function">
    <text evidence="2">Together with LptE, is involved in the assembly of lipopolysaccharide (LPS) at the surface of the outer membrane.</text>
</comment>
<dbReference type="Proteomes" id="UP000274358">
    <property type="component" value="Unassembled WGS sequence"/>
</dbReference>
<dbReference type="PANTHER" id="PTHR30189:SF1">
    <property type="entry name" value="LPS-ASSEMBLY PROTEIN LPTD"/>
    <property type="match status" value="1"/>
</dbReference>
<feature type="region of interest" description="Disordered" evidence="3">
    <location>
        <begin position="1"/>
        <end position="21"/>
    </location>
</feature>
<feature type="domain" description="LptD C-terminal" evidence="4">
    <location>
        <begin position="379"/>
        <end position="775"/>
    </location>
</feature>
<comment type="subunit">
    <text evidence="2">Component of the lipopolysaccharide transport and assembly complex. Interacts with LptE and LptA.</text>
</comment>
<evidence type="ECO:0000256" key="1">
    <source>
        <dbReference type="ARBA" id="ARBA00023237"/>
    </source>
</evidence>
<keyword evidence="2" id="KW-0732">Signal</keyword>
<dbReference type="InterPro" id="IPR050218">
    <property type="entry name" value="LptD"/>
</dbReference>
<dbReference type="GO" id="GO:1990351">
    <property type="term" value="C:transporter complex"/>
    <property type="evidence" value="ECO:0007669"/>
    <property type="project" value="TreeGrafter"/>
</dbReference>
<comment type="caution">
    <text evidence="2">Lacks conserved residue(s) required for the propagation of feature annotation.</text>
</comment>
<feature type="compositionally biased region" description="Basic and acidic residues" evidence="3">
    <location>
        <begin position="1"/>
        <end position="16"/>
    </location>
</feature>
<keyword evidence="2" id="KW-0472">Membrane</keyword>
<evidence type="ECO:0000256" key="3">
    <source>
        <dbReference type="SAM" id="MobiDB-lite"/>
    </source>
</evidence>
<accession>A0A432M836</accession>
<dbReference type="HAMAP" id="MF_01411">
    <property type="entry name" value="LPS_assembly_LptD"/>
    <property type="match status" value="1"/>
</dbReference>
<dbReference type="GO" id="GO:0009279">
    <property type="term" value="C:cell outer membrane"/>
    <property type="evidence" value="ECO:0007669"/>
    <property type="project" value="UniProtKB-SubCell"/>
</dbReference>
<dbReference type="EMBL" id="RYYV01000005">
    <property type="protein sequence ID" value="RUL76675.1"/>
    <property type="molecule type" value="Genomic_DNA"/>
</dbReference>
<dbReference type="OrthoDB" id="9760225at2"/>
<evidence type="ECO:0000256" key="2">
    <source>
        <dbReference type="HAMAP-Rule" id="MF_01411"/>
    </source>
</evidence>
<dbReference type="PANTHER" id="PTHR30189">
    <property type="entry name" value="LPS-ASSEMBLY PROTEIN"/>
    <property type="match status" value="1"/>
</dbReference>
<keyword evidence="6" id="KW-1185">Reference proteome</keyword>
<dbReference type="InterPro" id="IPR020889">
    <property type="entry name" value="LipoPS_assembly_LptD"/>
</dbReference>
<organism evidence="5 6">
    <name type="scientific">Dyella choica</name>
    <dbReference type="NCBI Taxonomy" id="1927959"/>
    <lineage>
        <taxon>Bacteria</taxon>
        <taxon>Pseudomonadati</taxon>
        <taxon>Pseudomonadota</taxon>
        <taxon>Gammaproteobacteria</taxon>
        <taxon>Lysobacterales</taxon>
        <taxon>Rhodanobacteraceae</taxon>
        <taxon>Dyella</taxon>
    </lineage>
</organism>
<proteinExistence type="inferred from homology"/>
<evidence type="ECO:0000313" key="5">
    <source>
        <dbReference type="EMBL" id="RUL76675.1"/>
    </source>
</evidence>
<reference evidence="5 6" key="1">
    <citation type="submission" date="2018-12" db="EMBL/GenBank/DDBJ databases">
        <title>Dyella dinghuensis sp. nov. DHOA06 and Dyella choica sp. nov. 4M-K27, isolated from forest soil.</title>
        <authorList>
            <person name="Qiu L.-H."/>
            <person name="Gao Z.-H."/>
        </authorList>
    </citation>
    <scope>NUCLEOTIDE SEQUENCE [LARGE SCALE GENOMIC DNA]</scope>
    <source>
        <strain evidence="5 6">4M-K27</strain>
    </source>
</reference>
<dbReference type="InterPro" id="IPR007543">
    <property type="entry name" value="LptD_C"/>
</dbReference>
<evidence type="ECO:0000259" key="4">
    <source>
        <dbReference type="Pfam" id="PF04453"/>
    </source>
</evidence>
<dbReference type="GO" id="GO:0015920">
    <property type="term" value="P:lipopolysaccharide transport"/>
    <property type="evidence" value="ECO:0007669"/>
    <property type="project" value="InterPro"/>
</dbReference>
<evidence type="ECO:0000313" key="6">
    <source>
        <dbReference type="Proteomes" id="UP000274358"/>
    </source>
</evidence>
<dbReference type="AlphaFoldDB" id="A0A432M836"/>
<comment type="caution">
    <text evidence="5">The sequence shown here is derived from an EMBL/GenBank/DDBJ whole genome shotgun (WGS) entry which is preliminary data.</text>
</comment>
<keyword evidence="1 2" id="KW-0998">Cell outer membrane</keyword>
<protein>
    <recommendedName>
        <fullName evidence="2">LPS-assembly protein LptD</fullName>
    </recommendedName>
</protein>
<dbReference type="Pfam" id="PF04453">
    <property type="entry name" value="LptD"/>
    <property type="match status" value="1"/>
</dbReference>